<name>A0ABY7RUS3_9FLAO</name>
<dbReference type="InterPro" id="IPR028994">
    <property type="entry name" value="Integrin_alpha_N"/>
</dbReference>
<dbReference type="EMBL" id="CP116221">
    <property type="protein sequence ID" value="WCO00425.1"/>
    <property type="molecule type" value="Genomic_DNA"/>
</dbReference>
<evidence type="ECO:0000256" key="1">
    <source>
        <dbReference type="ARBA" id="ARBA00022729"/>
    </source>
</evidence>
<evidence type="ECO:0000313" key="6">
    <source>
        <dbReference type="Proteomes" id="UP001202717"/>
    </source>
</evidence>
<keyword evidence="1 2" id="KW-0732">Signal</keyword>
<dbReference type="Proteomes" id="UP001202717">
    <property type="component" value="Chromosome"/>
</dbReference>
<proteinExistence type="predicted"/>
<dbReference type="NCBIfam" id="TIGR04183">
    <property type="entry name" value="Por_Secre_tail"/>
    <property type="match status" value="1"/>
</dbReference>
<dbReference type="InterPro" id="IPR013517">
    <property type="entry name" value="FG-GAP"/>
</dbReference>
<dbReference type="Pfam" id="PF24595">
    <property type="entry name" value="DUF7619"/>
    <property type="match status" value="1"/>
</dbReference>
<evidence type="ECO:0000256" key="2">
    <source>
        <dbReference type="SAM" id="SignalP"/>
    </source>
</evidence>
<feature type="domain" description="DUF7619" evidence="4">
    <location>
        <begin position="602"/>
        <end position="735"/>
    </location>
</feature>
<dbReference type="PANTHER" id="PTHR44103:SF1">
    <property type="entry name" value="PROPROTEIN CONVERTASE P"/>
    <property type="match status" value="1"/>
</dbReference>
<dbReference type="Pfam" id="PF18962">
    <property type="entry name" value="Por_Secre_tail"/>
    <property type="match status" value="1"/>
</dbReference>
<evidence type="ECO:0000259" key="3">
    <source>
        <dbReference type="Pfam" id="PF18962"/>
    </source>
</evidence>
<feature type="domain" description="Secretion system C-terminal sorting" evidence="3">
    <location>
        <begin position="753"/>
        <end position="821"/>
    </location>
</feature>
<feature type="chain" id="PRO_5047037700" evidence="2">
    <location>
        <begin position="21"/>
        <end position="825"/>
    </location>
</feature>
<dbReference type="SUPFAM" id="SSF69318">
    <property type="entry name" value="Integrin alpha N-terminal domain"/>
    <property type="match status" value="1"/>
</dbReference>
<gene>
    <name evidence="5" type="ORF">MUN68_010120</name>
</gene>
<dbReference type="InterPro" id="IPR026444">
    <property type="entry name" value="Secre_tail"/>
</dbReference>
<dbReference type="RefSeq" id="WP_249996671.1">
    <property type="nucleotide sequence ID" value="NZ_CP116221.1"/>
</dbReference>
<accession>A0ABY7RUS3</accession>
<sequence>MKRYYSTTLLLLFLFQMSFGQISFQEHVISTNANFATSVFAADLNGDGNKDVISFSRFDSKIAWYDNVDGLGGFSEEIIVSDDIQNAGSVYAADLDGDGDIDIISAASASSNAGEVCWFKNLDGFGNFSPKIVISQNNQYSISVIAADMDGDNDLDVVTPMAWYRNNDGNGNFSDAIPIPSIVTSYLPKAVYAADLDGDGDLDLVTVRSDGTNGRSIWHENYDGLGSFYSSNSYILPGQYGGLSDVCIADVDSDGDNDIVVTSSDNSVDNSVVRVYLNSGNGNFTGQTIATAAQYRAVFSSDINNDGNIDIIAASSGYLHWFDSAQGFSENTMNFSFYNSITDVYAADLDNDGDVDILSASSNDDSIIFLENMGVLGNEIVGTVKLNLPTSDCNENNIYLPNILVSSDDGGSNSFSTFTQENGDFQIPINIGEFTTTTYSPSNYNSNPSSVFIEFTDLGNTEDVDFCMEPINVINDLNIVIYPSINNPRPGFDTTYQLVYKNIGTTQLSGSVAFEFDDTKLQFLNASETISSQTSSSLTFGFTSLNPFETRIIDLEFNVFAPPTTEIDDELVAIATINPVLGDETEDDNVFELQQTVIGSYDPNDIAVLEGDQILIEDVDKYLHYLIRFQNTGTASAINVTVENVLDDKLDWTTMQLENLSHTGRVDILNGSEVSFVFDNINLPDSSSDESNSHGFIAYKIKPKDNVVLGDIFYNTAAIYFDYNPPIITNTVSTEIVEDQLSISEFENDMFKVFPNPTDSKLTIQSKDGMSEINIVDINGRLLKTFQNLDSSTDVVVDVGSLSSGIYFLKIQVNSKKQVVRFIKN</sequence>
<evidence type="ECO:0000259" key="4">
    <source>
        <dbReference type="Pfam" id="PF24595"/>
    </source>
</evidence>
<protein>
    <submittedName>
        <fullName evidence="5">T9SS type A sorting domain-containing protein</fullName>
    </submittedName>
</protein>
<keyword evidence="6" id="KW-1185">Reference proteome</keyword>
<dbReference type="Pfam" id="PF13517">
    <property type="entry name" value="FG-GAP_3"/>
    <property type="match status" value="3"/>
</dbReference>
<dbReference type="PANTHER" id="PTHR44103">
    <property type="entry name" value="PROPROTEIN CONVERTASE P"/>
    <property type="match status" value="1"/>
</dbReference>
<reference evidence="5 6" key="1">
    <citation type="submission" date="2023-01" db="EMBL/GenBank/DDBJ databases">
        <title>Psychroserpens ponticola sp. nov., isolated from seawater.</title>
        <authorList>
            <person name="Kristyanto S."/>
            <person name="Jung J."/>
            <person name="Kim J.M."/>
            <person name="Jeon C.O."/>
        </authorList>
    </citation>
    <scope>NUCLEOTIDE SEQUENCE [LARGE SCALE GENOMIC DNA]</scope>
    <source>
        <strain evidence="5 6">MSW6</strain>
    </source>
</reference>
<evidence type="ECO:0000313" key="5">
    <source>
        <dbReference type="EMBL" id="WCO00425.1"/>
    </source>
</evidence>
<organism evidence="5 6">
    <name type="scientific">Psychroserpens ponticola</name>
    <dbReference type="NCBI Taxonomy" id="2932268"/>
    <lineage>
        <taxon>Bacteria</taxon>
        <taxon>Pseudomonadati</taxon>
        <taxon>Bacteroidota</taxon>
        <taxon>Flavobacteriia</taxon>
        <taxon>Flavobacteriales</taxon>
        <taxon>Flavobacteriaceae</taxon>
        <taxon>Psychroserpens</taxon>
    </lineage>
</organism>
<dbReference type="Gene3D" id="2.130.10.130">
    <property type="entry name" value="Integrin alpha, N-terminal"/>
    <property type="match status" value="2"/>
</dbReference>
<feature type="signal peptide" evidence="2">
    <location>
        <begin position="1"/>
        <end position="20"/>
    </location>
</feature>
<dbReference type="InterPro" id="IPR055353">
    <property type="entry name" value="DUF7619"/>
</dbReference>